<sequence>MTKHNRVLNSCFLNLLVQFGRLIDLNAGLSAISLICQHLIGILTKS</sequence>
<reference evidence="1" key="1">
    <citation type="submission" date="2020-02" db="EMBL/GenBank/DDBJ databases">
        <authorList>
            <person name="Meier V. D."/>
        </authorList>
    </citation>
    <scope>NUCLEOTIDE SEQUENCE</scope>
    <source>
        <strain evidence="1">AVDCRST_MAG92</strain>
    </source>
</reference>
<organism evidence="1">
    <name type="scientific">uncultured Coleofasciculus sp</name>
    <dbReference type="NCBI Taxonomy" id="1267456"/>
    <lineage>
        <taxon>Bacteria</taxon>
        <taxon>Bacillati</taxon>
        <taxon>Cyanobacteriota</taxon>
        <taxon>Cyanophyceae</taxon>
        <taxon>Coleofasciculales</taxon>
        <taxon>Coleofasciculaceae</taxon>
        <taxon>Coleofasciculus</taxon>
        <taxon>environmental samples</taxon>
    </lineage>
</organism>
<dbReference type="EMBL" id="CADCTM010000652">
    <property type="protein sequence ID" value="CAA9284349.1"/>
    <property type="molecule type" value="Genomic_DNA"/>
</dbReference>
<dbReference type="AlphaFoldDB" id="A0A6J4JPW8"/>
<accession>A0A6J4JPW8</accession>
<proteinExistence type="predicted"/>
<evidence type="ECO:0000313" key="1">
    <source>
        <dbReference type="EMBL" id="CAA9284349.1"/>
    </source>
</evidence>
<protein>
    <submittedName>
        <fullName evidence="1">Uncharacterized protein</fullName>
    </submittedName>
</protein>
<gene>
    <name evidence="1" type="ORF">AVDCRST_MAG92-3777</name>
</gene>
<name>A0A6J4JPW8_9CYAN</name>